<dbReference type="AlphaFoldDB" id="A0A183FMJ6"/>
<accession>A0A183FMJ6</accession>
<evidence type="ECO:0000313" key="1">
    <source>
        <dbReference type="EMBL" id="VDO77136.1"/>
    </source>
</evidence>
<proteinExistence type="predicted"/>
<dbReference type="Proteomes" id="UP000050761">
    <property type="component" value="Unassembled WGS sequence"/>
</dbReference>
<reference evidence="1 2" key="1">
    <citation type="submission" date="2018-11" db="EMBL/GenBank/DDBJ databases">
        <authorList>
            <consortium name="Pathogen Informatics"/>
        </authorList>
    </citation>
    <scope>NUCLEOTIDE SEQUENCE [LARGE SCALE GENOMIC DNA]</scope>
</reference>
<keyword evidence="2" id="KW-1185">Reference proteome</keyword>
<name>A0A183FMJ6_HELPZ</name>
<reference evidence="3" key="2">
    <citation type="submission" date="2019-09" db="UniProtKB">
        <authorList>
            <consortium name="WormBaseParasite"/>
        </authorList>
    </citation>
    <scope>IDENTIFICATION</scope>
</reference>
<evidence type="ECO:0000313" key="3">
    <source>
        <dbReference type="WBParaSite" id="HPBE_0000862701-mRNA-1"/>
    </source>
</evidence>
<sequence length="171" mass="19465">MDNIDEEYDRFAHHLRDSAKGAEGLNTIKRRLSPDILKLIRQRGVARTSGNYQLTTELAKPCRAAIKEEFKERRAEVLAAAAEAGLSMRTRNVVLHVEGFELFVVVVGCWGIYDEYSQSWHGAIFSRRRPIRIVRDSYESMFMAKFVLTRTPTPPTSLLSHVPRNTSSPES</sequence>
<protein>
    <submittedName>
        <fullName evidence="3">Histone H1</fullName>
    </submittedName>
</protein>
<dbReference type="WBParaSite" id="HPBE_0000862701-mRNA-1">
    <property type="protein sequence ID" value="HPBE_0000862701-mRNA-1"/>
    <property type="gene ID" value="HPBE_0000862701"/>
</dbReference>
<organism evidence="2 3">
    <name type="scientific">Heligmosomoides polygyrus</name>
    <name type="common">Parasitic roundworm</name>
    <dbReference type="NCBI Taxonomy" id="6339"/>
    <lineage>
        <taxon>Eukaryota</taxon>
        <taxon>Metazoa</taxon>
        <taxon>Ecdysozoa</taxon>
        <taxon>Nematoda</taxon>
        <taxon>Chromadorea</taxon>
        <taxon>Rhabditida</taxon>
        <taxon>Rhabditina</taxon>
        <taxon>Rhabditomorpha</taxon>
        <taxon>Strongyloidea</taxon>
        <taxon>Heligmosomidae</taxon>
        <taxon>Heligmosomoides</taxon>
    </lineage>
</organism>
<gene>
    <name evidence="1" type="ORF">HPBE_LOCUS8628</name>
</gene>
<accession>A0A3P7XRF6</accession>
<dbReference type="EMBL" id="UZAH01026208">
    <property type="protein sequence ID" value="VDO77136.1"/>
    <property type="molecule type" value="Genomic_DNA"/>
</dbReference>
<dbReference type="OrthoDB" id="5849309at2759"/>
<evidence type="ECO:0000313" key="2">
    <source>
        <dbReference type="Proteomes" id="UP000050761"/>
    </source>
</evidence>